<evidence type="ECO:0000313" key="2">
    <source>
        <dbReference type="Proteomes" id="UP001062846"/>
    </source>
</evidence>
<dbReference type="Proteomes" id="UP001062846">
    <property type="component" value="Chromosome 8"/>
</dbReference>
<sequence>MGDDNGKTREGEKQQENKATPSDISDYKIIKEGEAEILMIAKNEVFYNKAQVNNRDISIAVLRTFISKRKEEHETMLSRRTKAVQKVSNDSASKLEAPIESNNGNDKSNGECEESEETSLDEPCSIPEEPVKILEGKGRGELKPPRVLEALSASGLRALRYAREIEGIGQVVALDNDKASVEACRRNIKFNGSVACAKVESHLADARVYMLTHPKEFDVVDLDPYGSPSAFLDSAVQSVSDGGMLLCTATDMAVLCGGNGEVCYSKYGSYPLRGKYCHEMALRILLACIESHANRYKRYIVPVLSVQMDFYVRVFVRIYTSASAMKNTPLKLSYVYQCTGCDSFHLQPLGRTVSKNNSVRYLPGFGPVVSQECSDCGKKYNMGGPIWSAPIHDQEWVTSMLADVKSMKDRYPAYDRISAVLTTVSELLTKMVNEWDLRFHDGASVWDLHLHREVNEWEEDALLSLLALMELPDVPLFLSLHNLCSTLKCTSPSAVIFRSAVINAGFRISGTHVNPLGLKSDAPMDVIWDIMRCWVKNHPVKAQPPDLAGSVILAKEPVLQANFARAVASLSKAQAKKVARFLPNPERHWGPKLRAGRQITSKHVSLLGPQALNGMNNHKAEEEKEEEEEEEGNEPQAKRKKTEDPNSLS</sequence>
<keyword evidence="2" id="KW-1185">Reference proteome</keyword>
<comment type="caution">
    <text evidence="1">The sequence shown here is derived from an EMBL/GenBank/DDBJ whole genome shotgun (WGS) entry which is preliminary data.</text>
</comment>
<organism evidence="1 2">
    <name type="scientific">Rhododendron molle</name>
    <name type="common">Chinese azalea</name>
    <name type="synonym">Azalea mollis</name>
    <dbReference type="NCBI Taxonomy" id="49168"/>
    <lineage>
        <taxon>Eukaryota</taxon>
        <taxon>Viridiplantae</taxon>
        <taxon>Streptophyta</taxon>
        <taxon>Embryophyta</taxon>
        <taxon>Tracheophyta</taxon>
        <taxon>Spermatophyta</taxon>
        <taxon>Magnoliopsida</taxon>
        <taxon>eudicotyledons</taxon>
        <taxon>Gunneridae</taxon>
        <taxon>Pentapetalae</taxon>
        <taxon>asterids</taxon>
        <taxon>Ericales</taxon>
        <taxon>Ericaceae</taxon>
        <taxon>Ericoideae</taxon>
        <taxon>Rhodoreae</taxon>
        <taxon>Rhododendron</taxon>
    </lineage>
</organism>
<accession>A0ACC0MMQ8</accession>
<evidence type="ECO:0000313" key="1">
    <source>
        <dbReference type="EMBL" id="KAI8541752.1"/>
    </source>
</evidence>
<name>A0ACC0MMQ8_RHOML</name>
<dbReference type="EMBL" id="CM046395">
    <property type="protein sequence ID" value="KAI8541752.1"/>
    <property type="molecule type" value="Genomic_DNA"/>
</dbReference>
<gene>
    <name evidence="1" type="ORF">RHMOL_Rhmol08G0086900</name>
</gene>
<protein>
    <submittedName>
        <fullName evidence="1">Uncharacterized protein</fullName>
    </submittedName>
</protein>
<proteinExistence type="predicted"/>
<reference evidence="1" key="1">
    <citation type="submission" date="2022-02" db="EMBL/GenBank/DDBJ databases">
        <title>Plant Genome Project.</title>
        <authorList>
            <person name="Zhang R.-G."/>
        </authorList>
    </citation>
    <scope>NUCLEOTIDE SEQUENCE</scope>
    <source>
        <strain evidence="1">AT1</strain>
    </source>
</reference>